<dbReference type="CTD" id="51286"/>
<evidence type="ECO:0000313" key="3">
    <source>
        <dbReference type="Ensembl" id="ENSCCNP00000010793.1"/>
    </source>
</evidence>
<dbReference type="KEGG" id="ccan:109698090"/>
<dbReference type="AlphaFoldDB" id="A0A8B7W5U7"/>
<reference evidence="4" key="2">
    <citation type="submission" date="2025-04" db="UniProtKB">
        <authorList>
            <consortium name="RefSeq"/>
        </authorList>
    </citation>
    <scope>IDENTIFICATION</scope>
    <source>
        <tissue evidence="4">Leukocyte</tissue>
    </source>
</reference>
<dbReference type="Ensembl" id="ENSCCNT00000014148.1">
    <property type="protein sequence ID" value="ENSCCNP00000010793.1"/>
    <property type="gene ID" value="ENSCCNG00000011211.1"/>
</dbReference>
<dbReference type="InterPro" id="IPR020162">
    <property type="entry name" value="Cend1"/>
</dbReference>
<dbReference type="GO" id="GO:0021702">
    <property type="term" value="P:cerebellar Purkinje cell differentiation"/>
    <property type="evidence" value="ECO:0007669"/>
    <property type="project" value="TreeGrafter"/>
</dbReference>
<sequence length="150" mass="15163">MESRGKSSSPKPDAKVPQATEAKATPAADGKAPLTKPVKKETQAEKQEQPAAPAPTPAKKTSAKADPSLLNNHSNLKPAPTAPVAPSSPHATPEPKGPGDGAEEDKSAIQGPGGRGSWPCENLTPLLVAGGVAVATMALILGVAFLARKK</sequence>
<dbReference type="RefSeq" id="XP_020037650.1">
    <property type="nucleotide sequence ID" value="XM_020182061.1"/>
</dbReference>
<feature type="compositionally biased region" description="Polar residues" evidence="1">
    <location>
        <begin position="1"/>
        <end position="10"/>
    </location>
</feature>
<dbReference type="PANTHER" id="PTHR36683">
    <property type="entry name" value="CELL CYCLE EXIT AND NEURONAL DIFFERENTIATION PROTEIN 1"/>
    <property type="match status" value="1"/>
</dbReference>
<name>A0A8B7W5U7_CASCN</name>
<accession>A0A8B7W5U7</accession>
<evidence type="ECO:0000256" key="1">
    <source>
        <dbReference type="SAM" id="MobiDB-lite"/>
    </source>
</evidence>
<dbReference type="RefSeq" id="XP_073907803.1">
    <property type="nucleotide sequence ID" value="XM_074051702.1"/>
</dbReference>
<protein>
    <submittedName>
        <fullName evidence="4">Cell cycle exit and neuronal differentiation protein 1</fullName>
    </submittedName>
</protein>
<dbReference type="GeneID" id="109698090"/>
<gene>
    <name evidence="3 4" type="primary">Cend1</name>
</gene>
<dbReference type="PANTHER" id="PTHR36683:SF1">
    <property type="entry name" value="CELL CYCLE EXIT AND NEURONAL DIFFERENTIATION PROTEIN 1"/>
    <property type="match status" value="1"/>
</dbReference>
<feature type="compositionally biased region" description="Basic and acidic residues" evidence="1">
    <location>
        <begin position="38"/>
        <end position="48"/>
    </location>
</feature>
<dbReference type="Pfam" id="PF15677">
    <property type="entry name" value="CEND1"/>
    <property type="match status" value="1"/>
</dbReference>
<evidence type="ECO:0000313" key="4">
    <source>
        <dbReference type="RefSeq" id="XP_020037650.1"/>
    </source>
</evidence>
<reference evidence="3" key="1">
    <citation type="submission" date="2023-09" db="UniProtKB">
        <authorList>
            <consortium name="Ensembl"/>
        </authorList>
    </citation>
    <scope>IDENTIFICATION</scope>
</reference>
<dbReference type="GO" id="GO:0021686">
    <property type="term" value="P:cerebellar granular layer maturation"/>
    <property type="evidence" value="ECO:0007669"/>
    <property type="project" value="TreeGrafter"/>
</dbReference>
<organism evidence="4">
    <name type="scientific">Castor canadensis</name>
    <name type="common">American beaver</name>
    <dbReference type="NCBI Taxonomy" id="51338"/>
    <lineage>
        <taxon>Eukaryota</taxon>
        <taxon>Metazoa</taxon>
        <taxon>Chordata</taxon>
        <taxon>Craniata</taxon>
        <taxon>Vertebrata</taxon>
        <taxon>Euteleostomi</taxon>
        <taxon>Mammalia</taxon>
        <taxon>Eutheria</taxon>
        <taxon>Euarchontoglires</taxon>
        <taxon>Glires</taxon>
        <taxon>Rodentia</taxon>
        <taxon>Castorimorpha</taxon>
        <taxon>Castoridae</taxon>
        <taxon>Castor</taxon>
    </lineage>
</organism>
<dbReference type="OrthoDB" id="9751599at2759"/>
<feature type="region of interest" description="Disordered" evidence="1">
    <location>
        <begin position="1"/>
        <end position="118"/>
    </location>
</feature>
<keyword evidence="2" id="KW-1133">Transmembrane helix</keyword>
<feature type="compositionally biased region" description="Low complexity" evidence="1">
    <location>
        <begin position="78"/>
        <end position="91"/>
    </location>
</feature>
<keyword evidence="2" id="KW-0472">Membrane</keyword>
<dbReference type="GO" id="GO:0021933">
    <property type="term" value="P:radial glia guided migration of cerebellar granule cell"/>
    <property type="evidence" value="ECO:0007669"/>
    <property type="project" value="TreeGrafter"/>
</dbReference>
<feature type="transmembrane region" description="Helical" evidence="2">
    <location>
        <begin position="126"/>
        <end position="147"/>
    </location>
</feature>
<proteinExistence type="predicted"/>
<keyword evidence="2" id="KW-0812">Transmembrane</keyword>
<evidence type="ECO:0000256" key="2">
    <source>
        <dbReference type="SAM" id="Phobius"/>
    </source>
</evidence>